<sequence length="143" mass="16142">MKNSSGLVSLYVTSCEKDLSPKVTVNQLKGAMPNLDPSSTVETDFGLIVNLANDKDVQKILKLDLAKVFGKPVQVVPLFSGHFKKIVSFKDVPWCIRNEELEICLMKQGIHFGKLSREKSTVFIELSDFPNYHRLREEGINFL</sequence>
<organism evidence="1 2">
    <name type="scientific">Rhamnusium bicolor</name>
    <dbReference type="NCBI Taxonomy" id="1586634"/>
    <lineage>
        <taxon>Eukaryota</taxon>
        <taxon>Metazoa</taxon>
        <taxon>Ecdysozoa</taxon>
        <taxon>Arthropoda</taxon>
        <taxon>Hexapoda</taxon>
        <taxon>Insecta</taxon>
        <taxon>Pterygota</taxon>
        <taxon>Neoptera</taxon>
        <taxon>Endopterygota</taxon>
        <taxon>Coleoptera</taxon>
        <taxon>Polyphaga</taxon>
        <taxon>Cucujiformia</taxon>
        <taxon>Chrysomeloidea</taxon>
        <taxon>Cerambycidae</taxon>
        <taxon>Lepturinae</taxon>
        <taxon>Rhagiini</taxon>
        <taxon>Rhamnusium</taxon>
    </lineage>
</organism>
<gene>
    <name evidence="1" type="ORF">NQ314_002199</name>
</gene>
<comment type="caution">
    <text evidence="1">The sequence shown here is derived from an EMBL/GenBank/DDBJ whole genome shotgun (WGS) entry which is preliminary data.</text>
</comment>
<name>A0AAV8ZQA1_9CUCU</name>
<dbReference type="Proteomes" id="UP001162156">
    <property type="component" value="Unassembled WGS sequence"/>
</dbReference>
<dbReference type="EMBL" id="JANEYF010000671">
    <property type="protein sequence ID" value="KAJ8968639.1"/>
    <property type="molecule type" value="Genomic_DNA"/>
</dbReference>
<evidence type="ECO:0000313" key="2">
    <source>
        <dbReference type="Proteomes" id="UP001162156"/>
    </source>
</evidence>
<keyword evidence="2" id="KW-1185">Reference proteome</keyword>
<reference evidence="1" key="1">
    <citation type="journal article" date="2023" name="Insect Mol. Biol.">
        <title>Genome sequencing provides insights into the evolution of gene families encoding plant cell wall-degrading enzymes in longhorned beetles.</title>
        <authorList>
            <person name="Shin N.R."/>
            <person name="Okamura Y."/>
            <person name="Kirsch R."/>
            <person name="Pauchet Y."/>
        </authorList>
    </citation>
    <scope>NUCLEOTIDE SEQUENCE</scope>
    <source>
        <strain evidence="1">RBIC_L_NR</strain>
    </source>
</reference>
<accession>A0AAV8ZQA1</accession>
<proteinExistence type="predicted"/>
<protein>
    <submittedName>
        <fullName evidence="1">Uncharacterized protein</fullName>
    </submittedName>
</protein>
<dbReference type="AlphaFoldDB" id="A0AAV8ZQA1"/>
<evidence type="ECO:0000313" key="1">
    <source>
        <dbReference type="EMBL" id="KAJ8968639.1"/>
    </source>
</evidence>